<evidence type="ECO:0000256" key="3">
    <source>
        <dbReference type="ARBA" id="ARBA00022630"/>
    </source>
</evidence>
<keyword evidence="5 12" id="KW-0479">Metal-binding</keyword>
<comment type="similarity">
    <text evidence="1">Belongs to the PyrK family.</text>
</comment>
<gene>
    <name evidence="14" type="ORF">MAIT1_00788</name>
</gene>
<feature type="binding site" evidence="11">
    <location>
        <begin position="78"/>
        <end position="79"/>
    </location>
    <ligand>
        <name>FAD</name>
        <dbReference type="ChEBI" id="CHEBI:57692"/>
    </ligand>
</feature>
<accession>A0A1Y2JZF6</accession>
<dbReference type="Gene3D" id="3.40.50.80">
    <property type="entry name" value="Nucleotide-binding domain of ferredoxin-NADP reductase (FNR) module"/>
    <property type="match status" value="1"/>
</dbReference>
<keyword evidence="15" id="KW-1185">Reference proteome</keyword>
<feature type="binding site" evidence="12">
    <location>
        <position position="257"/>
    </location>
    <ligand>
        <name>[2Fe-2S] cluster</name>
        <dbReference type="ChEBI" id="CHEBI:190135"/>
    </ligand>
</feature>
<keyword evidence="6 11" id="KW-0274">FAD</keyword>
<evidence type="ECO:0000256" key="2">
    <source>
        <dbReference type="ARBA" id="ARBA00022448"/>
    </source>
</evidence>
<evidence type="ECO:0000256" key="8">
    <source>
        <dbReference type="ARBA" id="ARBA00023004"/>
    </source>
</evidence>
<comment type="caution">
    <text evidence="14">The sequence shown here is derived from an EMBL/GenBank/DDBJ whole genome shotgun (WGS) entry which is preliminary data.</text>
</comment>
<evidence type="ECO:0000256" key="10">
    <source>
        <dbReference type="ARBA" id="ARBA00034078"/>
    </source>
</evidence>
<comment type="cofactor">
    <cofactor evidence="12">
        <name>[2Fe-2S] cluster</name>
        <dbReference type="ChEBI" id="CHEBI:190135"/>
    </cofactor>
    <text evidence="12">Binds 1 [2Fe-2S] cluster per subunit.</text>
</comment>
<feature type="binding site" evidence="11">
    <location>
        <begin position="54"/>
        <end position="57"/>
    </location>
    <ligand>
        <name>FAD</name>
        <dbReference type="ChEBI" id="CHEBI:57692"/>
    </ligand>
</feature>
<dbReference type="PROSITE" id="PS51384">
    <property type="entry name" value="FAD_FR"/>
    <property type="match status" value="1"/>
</dbReference>
<evidence type="ECO:0000256" key="5">
    <source>
        <dbReference type="ARBA" id="ARBA00022723"/>
    </source>
</evidence>
<comment type="cofactor">
    <cofactor evidence="11">
        <name>FAD</name>
        <dbReference type="ChEBI" id="CHEBI:57692"/>
    </cofactor>
    <text evidence="11">Binds 1 FAD per subunit.</text>
</comment>
<dbReference type="SUPFAM" id="SSF63380">
    <property type="entry name" value="Riboflavin synthase domain-like"/>
    <property type="match status" value="1"/>
</dbReference>
<dbReference type="InterPro" id="IPR012165">
    <property type="entry name" value="Cyt_c3_hydrogenase_gsu"/>
</dbReference>
<dbReference type="InterPro" id="IPR017927">
    <property type="entry name" value="FAD-bd_FR_type"/>
</dbReference>
<dbReference type="InterPro" id="IPR001433">
    <property type="entry name" value="OxRdtase_FAD/NAD-bd"/>
</dbReference>
<evidence type="ECO:0000256" key="9">
    <source>
        <dbReference type="ARBA" id="ARBA00023014"/>
    </source>
</evidence>
<keyword evidence="2" id="KW-0813">Transport</keyword>
<feature type="binding site" evidence="12">
    <location>
        <position position="249"/>
    </location>
    <ligand>
        <name>[2Fe-2S] cluster</name>
        <dbReference type="ChEBI" id="CHEBI:190135"/>
    </ligand>
</feature>
<dbReference type="AlphaFoldDB" id="A0A1Y2JZF6"/>
<dbReference type="Proteomes" id="UP000194003">
    <property type="component" value="Unassembled WGS sequence"/>
</dbReference>
<evidence type="ECO:0000313" key="15">
    <source>
        <dbReference type="Proteomes" id="UP000194003"/>
    </source>
</evidence>
<feature type="binding site" evidence="12">
    <location>
        <position position="273"/>
    </location>
    <ligand>
        <name>[2Fe-2S] cluster</name>
        <dbReference type="ChEBI" id="CHEBI:190135"/>
    </ligand>
</feature>
<dbReference type="InterPro" id="IPR037117">
    <property type="entry name" value="Dihydroorotate_DH_ele_sf"/>
</dbReference>
<keyword evidence="7" id="KW-0249">Electron transport</keyword>
<dbReference type="InterPro" id="IPR050353">
    <property type="entry name" value="PyrK_electron_transfer"/>
</dbReference>
<dbReference type="SUPFAM" id="SSF52343">
    <property type="entry name" value="Ferredoxin reductase-like, C-terminal NADP-linked domain"/>
    <property type="match status" value="1"/>
</dbReference>
<keyword evidence="3 11" id="KW-0285">Flavoprotein</keyword>
<reference evidence="14 15" key="1">
    <citation type="journal article" date="2016" name="BMC Genomics">
        <title>Combined genomic and structural analyses of a cultured magnetotactic bacterium reveals its niche adaptation to a dynamic environment.</title>
        <authorList>
            <person name="Araujo A.C."/>
            <person name="Morillo V."/>
            <person name="Cypriano J."/>
            <person name="Teixeira L.C."/>
            <person name="Leao P."/>
            <person name="Lyra S."/>
            <person name="Almeida L.G."/>
            <person name="Bazylinski D.A."/>
            <person name="Vasconcellos A.T."/>
            <person name="Abreu F."/>
            <person name="Lins U."/>
        </authorList>
    </citation>
    <scope>NUCLEOTIDE SEQUENCE [LARGE SCALE GENOMIC DNA]</scope>
    <source>
        <strain evidence="14 15">IT-1</strain>
    </source>
</reference>
<evidence type="ECO:0000313" key="14">
    <source>
        <dbReference type="EMBL" id="OSM00300.1"/>
    </source>
</evidence>
<name>A0A1Y2JZF6_9PROT</name>
<sequence length="312" mass="32910">MPKALQRATTRVISNQAGAGGQYVIRFHAPDLAVAVAPGHFVHIVVSDRLTLPRPFSVLDCDVDAGTIDVFYKVVGQGTRLMTTWKGGELVAMLGPIGKPFTPVDASRRALLIGGGVGVAPVEFLARRLGLSGVETTLLIGMESDSPLPLKPAEKPLAGLEDGPVNLALTSAEKAGVTSRLACLTERRGWYQGYVTDLAAAHLSALTAEDLARTTLYVCGPTVMMQAAARLAQRFDLTGEASLEEHMACGFGGCAGCVAPIRAGEDWLYRRVCVDGPVFAIEQIAWEQMPGYVNAPGRPQAPTTCAPGHSCA</sequence>
<dbReference type="Gene3D" id="2.10.240.10">
    <property type="entry name" value="Dihydroorotate dehydrogenase, electron transfer subunit"/>
    <property type="match status" value="1"/>
</dbReference>
<dbReference type="GO" id="GO:0006221">
    <property type="term" value="P:pyrimidine nucleotide biosynthetic process"/>
    <property type="evidence" value="ECO:0007669"/>
    <property type="project" value="InterPro"/>
</dbReference>
<dbReference type="InterPro" id="IPR019480">
    <property type="entry name" value="Dihydroorotate_DH_Fe-S-bd"/>
</dbReference>
<keyword evidence="8 12" id="KW-0408">Iron</keyword>
<protein>
    <submittedName>
        <fullName evidence="14">Putative dihydroorotate oxidase B, electron transfer subunit</fullName>
    </submittedName>
</protein>
<dbReference type="InterPro" id="IPR039261">
    <property type="entry name" value="FNR_nucleotide-bd"/>
</dbReference>
<dbReference type="RefSeq" id="WP_085446876.1">
    <property type="nucleotide sequence ID" value="NZ_LVJN01000021.1"/>
</dbReference>
<dbReference type="Pfam" id="PF10418">
    <property type="entry name" value="DHODB_Fe-S_bind"/>
    <property type="match status" value="1"/>
</dbReference>
<evidence type="ECO:0000256" key="4">
    <source>
        <dbReference type="ARBA" id="ARBA00022714"/>
    </source>
</evidence>
<dbReference type="PANTHER" id="PTHR43513:SF3">
    <property type="entry name" value="DIHYDROOROTATE DEHYDROGENASE B (NAD(+)), ELECTRON TRANSFER SUBUNIT-RELATED"/>
    <property type="match status" value="1"/>
</dbReference>
<dbReference type="GO" id="GO:0016491">
    <property type="term" value="F:oxidoreductase activity"/>
    <property type="evidence" value="ECO:0007669"/>
    <property type="project" value="InterPro"/>
</dbReference>
<dbReference type="GO" id="GO:0046872">
    <property type="term" value="F:metal ion binding"/>
    <property type="evidence" value="ECO:0007669"/>
    <property type="project" value="UniProtKB-KW"/>
</dbReference>
<dbReference type="Gene3D" id="2.40.30.10">
    <property type="entry name" value="Translation factors"/>
    <property type="match status" value="1"/>
</dbReference>
<dbReference type="InterPro" id="IPR017938">
    <property type="entry name" value="Riboflavin_synthase-like_b-brl"/>
</dbReference>
<keyword evidence="4 12" id="KW-0001">2Fe-2S</keyword>
<evidence type="ECO:0000256" key="7">
    <source>
        <dbReference type="ARBA" id="ARBA00022982"/>
    </source>
</evidence>
<proteinExistence type="inferred from homology"/>
<dbReference type="Pfam" id="PF00175">
    <property type="entry name" value="NAD_binding_1"/>
    <property type="match status" value="1"/>
</dbReference>
<comment type="cofactor">
    <cofactor evidence="10">
        <name>[2Fe-2S] cluster</name>
        <dbReference type="ChEBI" id="CHEBI:190135"/>
    </cofactor>
</comment>
<evidence type="ECO:0000256" key="1">
    <source>
        <dbReference type="ARBA" id="ARBA00006422"/>
    </source>
</evidence>
<dbReference type="GO" id="GO:0051537">
    <property type="term" value="F:2 iron, 2 sulfur cluster binding"/>
    <property type="evidence" value="ECO:0007669"/>
    <property type="project" value="UniProtKB-KW"/>
</dbReference>
<dbReference type="EMBL" id="LVJN01000021">
    <property type="protein sequence ID" value="OSM00300.1"/>
    <property type="molecule type" value="Genomic_DNA"/>
</dbReference>
<evidence type="ECO:0000259" key="13">
    <source>
        <dbReference type="PROSITE" id="PS51384"/>
    </source>
</evidence>
<dbReference type="PIRSF" id="PIRSF006816">
    <property type="entry name" value="Cyc3_hyd_g"/>
    <property type="match status" value="1"/>
</dbReference>
<evidence type="ECO:0000256" key="12">
    <source>
        <dbReference type="PIRSR" id="PIRSR006816-2"/>
    </source>
</evidence>
<keyword evidence="9 12" id="KW-0411">Iron-sulfur</keyword>
<dbReference type="OrthoDB" id="9806195at2"/>
<feature type="binding site" evidence="12">
    <location>
        <position position="254"/>
    </location>
    <ligand>
        <name>[2Fe-2S] cluster</name>
        <dbReference type="ChEBI" id="CHEBI:190135"/>
    </ligand>
</feature>
<dbReference type="GO" id="GO:0050660">
    <property type="term" value="F:flavin adenine dinucleotide binding"/>
    <property type="evidence" value="ECO:0007669"/>
    <property type="project" value="InterPro"/>
</dbReference>
<dbReference type="PANTHER" id="PTHR43513">
    <property type="entry name" value="DIHYDROOROTATE DEHYDROGENASE B (NAD(+)), ELECTRON TRANSFER SUBUNIT"/>
    <property type="match status" value="1"/>
</dbReference>
<evidence type="ECO:0000256" key="11">
    <source>
        <dbReference type="PIRSR" id="PIRSR006816-1"/>
    </source>
</evidence>
<dbReference type="CDD" id="cd06218">
    <property type="entry name" value="DHOD_e_trans"/>
    <property type="match status" value="1"/>
</dbReference>
<dbReference type="STRING" id="1434232.MAIT1_00788"/>
<evidence type="ECO:0000256" key="6">
    <source>
        <dbReference type="ARBA" id="ARBA00022827"/>
    </source>
</evidence>
<organism evidence="14 15">
    <name type="scientific">Magnetofaba australis IT-1</name>
    <dbReference type="NCBI Taxonomy" id="1434232"/>
    <lineage>
        <taxon>Bacteria</taxon>
        <taxon>Pseudomonadati</taxon>
        <taxon>Pseudomonadota</taxon>
        <taxon>Magnetococcia</taxon>
        <taxon>Magnetococcales</taxon>
        <taxon>Magnetococcaceae</taxon>
        <taxon>Magnetofaba</taxon>
    </lineage>
</organism>
<feature type="domain" description="FAD-binding FR-type" evidence="13">
    <location>
        <begin position="5"/>
        <end position="103"/>
    </location>
</feature>